<dbReference type="Gene3D" id="3.10.10.10">
    <property type="entry name" value="HIV Type 1 Reverse Transcriptase, subunit A, domain 1"/>
    <property type="match status" value="1"/>
</dbReference>
<dbReference type="InterPro" id="IPR043502">
    <property type="entry name" value="DNA/RNA_pol_sf"/>
</dbReference>
<feature type="region of interest" description="Disordered" evidence="2">
    <location>
        <begin position="1"/>
        <end position="60"/>
    </location>
</feature>
<dbReference type="GO" id="GO:0003676">
    <property type="term" value="F:nucleic acid binding"/>
    <property type="evidence" value="ECO:0007669"/>
    <property type="project" value="InterPro"/>
</dbReference>
<dbReference type="PANTHER" id="PTHR37984">
    <property type="entry name" value="PROTEIN CBG26694"/>
    <property type="match status" value="1"/>
</dbReference>
<evidence type="ECO:0000256" key="2">
    <source>
        <dbReference type="SAM" id="MobiDB-lite"/>
    </source>
</evidence>
<gene>
    <name evidence="6" type="ORF">Pmar_PMAR023548</name>
</gene>
<feature type="compositionally biased region" description="Acidic residues" evidence="2">
    <location>
        <begin position="1283"/>
        <end position="1296"/>
    </location>
</feature>
<feature type="compositionally biased region" description="Basic and acidic residues" evidence="2">
    <location>
        <begin position="1793"/>
        <end position="1808"/>
    </location>
</feature>
<evidence type="ECO:0000256" key="1">
    <source>
        <dbReference type="PROSITE-ProRule" id="PRU00047"/>
    </source>
</evidence>
<evidence type="ECO:0000313" key="7">
    <source>
        <dbReference type="Proteomes" id="UP000007800"/>
    </source>
</evidence>
<dbReference type="InterPro" id="IPR041588">
    <property type="entry name" value="Integrase_H2C2"/>
</dbReference>
<dbReference type="PROSITE" id="PS50158">
    <property type="entry name" value="ZF_CCHC"/>
    <property type="match status" value="1"/>
</dbReference>
<keyword evidence="1" id="KW-0479">Metal-binding</keyword>
<dbReference type="OrthoDB" id="7608935at2759"/>
<feature type="compositionally biased region" description="Basic and acidic residues" evidence="2">
    <location>
        <begin position="1762"/>
        <end position="1776"/>
    </location>
</feature>
<feature type="region of interest" description="Disordered" evidence="2">
    <location>
        <begin position="1277"/>
        <end position="1301"/>
    </location>
</feature>
<dbReference type="Gene3D" id="3.30.420.10">
    <property type="entry name" value="Ribonuclease H-like superfamily/Ribonuclease H"/>
    <property type="match status" value="1"/>
</dbReference>
<feature type="compositionally biased region" description="Acidic residues" evidence="2">
    <location>
        <begin position="1742"/>
        <end position="1761"/>
    </location>
</feature>
<dbReference type="Gene3D" id="3.30.70.270">
    <property type="match status" value="1"/>
</dbReference>
<evidence type="ECO:0000259" key="3">
    <source>
        <dbReference type="PROSITE" id="PS50158"/>
    </source>
</evidence>
<dbReference type="PANTHER" id="PTHR37984:SF5">
    <property type="entry name" value="PROTEIN NYNRIN-LIKE"/>
    <property type="match status" value="1"/>
</dbReference>
<dbReference type="PROSITE" id="PS50878">
    <property type="entry name" value="RT_POL"/>
    <property type="match status" value="1"/>
</dbReference>
<dbReference type="RefSeq" id="XP_002785835.1">
    <property type="nucleotide sequence ID" value="XM_002785789.1"/>
</dbReference>
<dbReference type="SUPFAM" id="SSF53098">
    <property type="entry name" value="Ribonuclease H-like"/>
    <property type="match status" value="1"/>
</dbReference>
<dbReference type="Proteomes" id="UP000007800">
    <property type="component" value="Unassembled WGS sequence"/>
</dbReference>
<dbReference type="SUPFAM" id="SSF56672">
    <property type="entry name" value="DNA/RNA polymerases"/>
    <property type="match status" value="1"/>
</dbReference>
<dbReference type="EMBL" id="GG671995">
    <property type="protein sequence ID" value="EER17631.1"/>
    <property type="molecule type" value="Genomic_DNA"/>
</dbReference>
<dbReference type="PROSITE" id="PS50994">
    <property type="entry name" value="INTEGRASE"/>
    <property type="match status" value="1"/>
</dbReference>
<keyword evidence="1" id="KW-0862">Zinc</keyword>
<evidence type="ECO:0000259" key="4">
    <source>
        <dbReference type="PROSITE" id="PS50878"/>
    </source>
</evidence>
<dbReference type="InParanoid" id="C5KCN2"/>
<feature type="domain" description="Reverse transcriptase" evidence="4">
    <location>
        <begin position="768"/>
        <end position="979"/>
    </location>
</feature>
<proteinExistence type="predicted"/>
<sequence length="1814" mass="201364">MPPARRVPGKSSNSNSRSQGSNSANSSAFGGEPGQGNDDGIANTSAAAPSEQVPQEPPLGAGFGALQAFLQDHELEEADLWFLEDNDLPDLILRVQLRRYRTTRVPPPIAMFGQPDDTGNAPEKVWHTPPSVMQQHSLLGTHFSSGTPAPTFAGHENGPPNAPNLAVAADPRSHSSDDVVPHGYRSSLGDHLNGSSSPSATGVGSLYRGLSALSKVPLPDGGKYRGQQDARPIVCLLSDISSTAADFHLNAADTYLYLTQCLDSSVYKQLGKHIRRIGLSTGDSLQKLQEADRFLRARYKMTNNNGKFVARIDALKMEKLETPTSFVDRLRALLDEGLDIGIQHTPYQEKQLFIKGLSPHYREQACSVWPNISNINELAELLTDWDIQRKKYSHSVLGNTLNTTEQAMVSSTAESLPGIAQAVHTDNNKMATVASSIRKGSCYRCNKPGHRAGVCRSQNVYQINKRCSKCGDFSHSIAECMRTLLTPCPRCRKPGHMAGVCIESLATGPALSATATTNAESAVEKPACTESALMATQVDAPFAYLNTADNFNSECGTVGEPLDVPIFPPLHRYCRILPSTDDNHRGVLCRAQIDNGAGACYIDSTLLDDLRQRGVPYVERPTKNTYRTVFGNNEAQHHDTAVLLRFRLCPESGSSDVDTSSQIIELPFLVARPCTPRLLFGRPALPLLESTTPRNRSLFDEVPNGDGTTRLKANIPMLENASVMPRSESSRNRSTTDRYILADVCDRMVADGKLARISPEEEHKVMCINEPVLVDKQEGIRVRQYPIPQSDVNRYRLTIDLRSVNELQLRNGVWVAPRTVHSKNTAAPQRPYQFQDTAATLLRDFPPSSRGWFAKIDFSDAFNSIAIDSVLGDKLFGIRISVPGESHPRIYAGRCLIQGWRWSSLIFARAVRWVLNKLTIPPGCHICHVQDDVIIGSHSKELCLTLQRRVIDLFKHYGFIVREDKCGDGPTITFCGLKADSHTILPAPKHPIDEKAIDHCLKELDDVNHIKDLLSLLRRWAGIFQYCKQWLPPDGQQALSQLYSIISKASQTDASLDPLSSDARTPLRSLGHLYVRGLPSLYLFRPWAIATLLVTDANVDNWAGVAIHVIQVPIDFLQRANLSEFGSSFDDLTKLCRQENIVLERDGYKILCLPAVFDGGSFHSNSFPGSSLAMTRSSTFRERAAQILFANRNSGILAGLVYGVTDNVNTTREWQSAITDFCGAWHSVYSNYISNVEKILWLPRTSSTVALIDHLARECGSQVSKDSVTETKHVDLRIATPEDVGDDDSTSSDTDSEDHPQAWSNDVKAYLDLSTLRTVSSTDPEALNLCKKPGYFWSNGTPGLLLRRIRHDLGGRVVLQVFIPKEFREALVKEVHLESSHGKSPNVASRLSSFCWFPAMKRFAAQVIRRCDSCQLVDPDGQQLPPPGSRKVDAKSWFEVGIDLIGPVRASSGSDSSSITASLLTATCAYTSFTAVFPLAGSFKAQNICDGLSVIFNRFGYPVRLRCDRAQAHLSKYMTEYCRLHGLQIKYSASRAPWTLGWVETRHRVINSTLARMLEGSGRSWDDPVVIAMLENCINSYGLDYEGAENVSPYELMFGFTPCSALQARLRIEQLDSDFDDIETDDPTELTSMARNRALRLDRLQQRFISIWQDRRERAFETALNKSSKHRSDRPISIGDRVLALGRREHKWSRRFRGPFKVTRIIGKRIAVLVHESTNVVEEHHIKNLKLFREDDDIPDEGVLDVDDDSRMDGLVSDDPEDLIHDKTVPDDDSRVAQDGSNNFPPQPRPQRAAKERALQALRAHDWNGDDDDT</sequence>
<dbReference type="Gene3D" id="1.10.340.70">
    <property type="match status" value="1"/>
</dbReference>
<evidence type="ECO:0000259" key="5">
    <source>
        <dbReference type="PROSITE" id="PS50994"/>
    </source>
</evidence>
<dbReference type="InterPro" id="IPR036397">
    <property type="entry name" value="RNaseH_sf"/>
</dbReference>
<protein>
    <submittedName>
        <fullName evidence="6">Gag/pol/env polyprotein, putative</fullName>
    </submittedName>
</protein>
<dbReference type="InterPro" id="IPR000477">
    <property type="entry name" value="RT_dom"/>
</dbReference>
<keyword evidence="7" id="KW-1185">Reference proteome</keyword>
<accession>C5KCN2</accession>
<dbReference type="Pfam" id="PF00078">
    <property type="entry name" value="RVT_1"/>
    <property type="match status" value="1"/>
</dbReference>
<dbReference type="GeneID" id="9087158"/>
<dbReference type="SUPFAM" id="SSF57756">
    <property type="entry name" value="Retrovirus zinc finger-like domains"/>
    <property type="match status" value="1"/>
</dbReference>
<keyword evidence="1" id="KW-0863">Zinc-finger</keyword>
<dbReference type="GO" id="GO:0008270">
    <property type="term" value="F:zinc ion binding"/>
    <property type="evidence" value="ECO:0007669"/>
    <property type="project" value="UniProtKB-KW"/>
</dbReference>
<evidence type="ECO:0000313" key="6">
    <source>
        <dbReference type="EMBL" id="EER17631.1"/>
    </source>
</evidence>
<dbReference type="Gene3D" id="4.10.60.10">
    <property type="entry name" value="Zinc finger, CCHC-type"/>
    <property type="match status" value="1"/>
</dbReference>
<feature type="region of interest" description="Disordered" evidence="2">
    <location>
        <begin position="1742"/>
        <end position="1814"/>
    </location>
</feature>
<feature type="domain" description="CCHC-type" evidence="3">
    <location>
        <begin position="442"/>
        <end position="457"/>
    </location>
</feature>
<dbReference type="InterPro" id="IPR050951">
    <property type="entry name" value="Retrovirus_Pol_polyprotein"/>
</dbReference>
<dbReference type="GO" id="GO:0015074">
    <property type="term" value="P:DNA integration"/>
    <property type="evidence" value="ECO:0007669"/>
    <property type="project" value="InterPro"/>
</dbReference>
<dbReference type="InterPro" id="IPR001878">
    <property type="entry name" value="Znf_CCHC"/>
</dbReference>
<feature type="domain" description="Integrase catalytic" evidence="5">
    <location>
        <begin position="1422"/>
        <end position="1601"/>
    </location>
</feature>
<dbReference type="SMART" id="SM00343">
    <property type="entry name" value="ZnF_C2HC"/>
    <property type="match status" value="3"/>
</dbReference>
<feature type="compositionally biased region" description="Low complexity" evidence="2">
    <location>
        <begin position="11"/>
        <end position="27"/>
    </location>
</feature>
<dbReference type="InterPro" id="IPR036875">
    <property type="entry name" value="Znf_CCHC_sf"/>
</dbReference>
<dbReference type="InterPro" id="IPR001584">
    <property type="entry name" value="Integrase_cat-core"/>
</dbReference>
<reference evidence="6 7" key="1">
    <citation type="submission" date="2008-07" db="EMBL/GenBank/DDBJ databases">
        <authorList>
            <person name="El-Sayed N."/>
            <person name="Caler E."/>
            <person name="Inman J."/>
            <person name="Amedeo P."/>
            <person name="Hass B."/>
            <person name="Wortman J."/>
        </authorList>
    </citation>
    <scope>NUCLEOTIDE SEQUENCE [LARGE SCALE GENOMIC DNA]</scope>
    <source>
        <strain evidence="7">ATCC 50983 / TXsc</strain>
    </source>
</reference>
<dbReference type="InterPro" id="IPR043128">
    <property type="entry name" value="Rev_trsase/Diguanyl_cyclase"/>
</dbReference>
<dbReference type="InterPro" id="IPR012337">
    <property type="entry name" value="RNaseH-like_sf"/>
</dbReference>
<name>C5KCN2_PERM5</name>
<organism evidence="7">
    <name type="scientific">Perkinsus marinus (strain ATCC 50983 / TXsc)</name>
    <dbReference type="NCBI Taxonomy" id="423536"/>
    <lineage>
        <taxon>Eukaryota</taxon>
        <taxon>Sar</taxon>
        <taxon>Alveolata</taxon>
        <taxon>Perkinsozoa</taxon>
        <taxon>Perkinsea</taxon>
        <taxon>Perkinsida</taxon>
        <taxon>Perkinsidae</taxon>
        <taxon>Perkinsus</taxon>
    </lineage>
</organism>
<dbReference type="Pfam" id="PF17921">
    <property type="entry name" value="Integrase_H2C2"/>
    <property type="match status" value="1"/>
</dbReference>